<name>A0AA47NXC5_MERPO</name>
<dbReference type="AlphaFoldDB" id="A0AA47NXC5"/>
<keyword evidence="2" id="KW-0678">Repressor</keyword>
<evidence type="ECO:0000256" key="2">
    <source>
        <dbReference type="ARBA" id="ARBA00022491"/>
    </source>
</evidence>
<evidence type="ECO:0000256" key="12">
    <source>
        <dbReference type="PROSITE-ProRule" id="PRU00175"/>
    </source>
</evidence>
<dbReference type="PROSITE" id="PS00518">
    <property type="entry name" value="ZF_RING_1"/>
    <property type="match status" value="1"/>
</dbReference>
<feature type="compositionally biased region" description="Low complexity" evidence="13">
    <location>
        <begin position="544"/>
        <end position="568"/>
    </location>
</feature>
<dbReference type="FunFam" id="3.30.40.10:FF:000082">
    <property type="entry name" value="Polycomb group ring finger 2"/>
    <property type="match status" value="1"/>
</dbReference>
<sequence length="600" mass="67032">MGCSAVRKHDECPNRSPSNGELPLQWIKCDAARGSALKHWVQSCNSEEIRTKCPSRSPADMELSESVQMGLQSLADPSLFDLTSFTALTDVAFRSLLAAHADRGILADPALQHVERVLLKRCHAAATTFILEGVKQNADKSSISLCLEEFTFDAERIEIFFKSYQKHKEELEGVLANIGSQLPHINDVSWRLQYHMKNGHVHKVNEPFYLLSLNVEDGGPEGSAKDINFSCTVEQLQDLVGKMKDAAKSLEKATQMIKITELNPHLMCVLCGGYFIDATTIIECLHSFCKMCIVRYLETSKYCPICDVQVHKTKPLLNIRSDKTLQDIVYKLVPGLFKNEMKRRRDFYAAHPSVDASNGSNEDRGEVADEDKRIITDDEIISLSIEFFDQNRVKLGVIPDLKQPKDQVANKRYLQCPAAMTVMHLRKFLRSKMDIPNIYQVEVMYEDEPLKDYYTLMDIAYIYTWRRNGPLPLKYRVRPSCKKMKMSPTQPEAPSSTGRSGPESDSASDKACSPAGVPSTSSSLPSPSTPVQSPHPQFAAPPTNNNINNSNNSNSSNISSSHHQQQQQQHHHTGTPSLTQGRPFPFGSKSRKVSVNGSSG</sequence>
<dbReference type="GO" id="GO:0021549">
    <property type="term" value="P:cerebellum development"/>
    <property type="evidence" value="ECO:0007669"/>
    <property type="project" value="UniProtKB-ARBA"/>
</dbReference>
<keyword evidence="3" id="KW-0479">Metal-binding</keyword>
<dbReference type="Pfam" id="PF07258">
    <property type="entry name" value="COMM_domain"/>
    <property type="match status" value="1"/>
</dbReference>
<keyword evidence="8" id="KW-0804">Transcription</keyword>
<comment type="subunit">
    <text evidence="11">Component of a PRC1-like complex. Homodimer. Interacts with cbx2.</text>
</comment>
<evidence type="ECO:0000256" key="5">
    <source>
        <dbReference type="ARBA" id="ARBA00022833"/>
    </source>
</evidence>
<evidence type="ECO:0000256" key="9">
    <source>
        <dbReference type="ARBA" id="ARBA00023242"/>
    </source>
</evidence>
<dbReference type="EMBL" id="JAOPHQ010004022">
    <property type="protein sequence ID" value="KAK0140750.1"/>
    <property type="molecule type" value="Genomic_DNA"/>
</dbReference>
<comment type="subcellular location">
    <subcellularLocation>
        <location evidence="1">Nucleus</location>
    </subcellularLocation>
</comment>
<evidence type="ECO:0000256" key="7">
    <source>
        <dbReference type="ARBA" id="ARBA00023015"/>
    </source>
</evidence>
<keyword evidence="7" id="KW-0805">Transcription regulation</keyword>
<dbReference type="InterPro" id="IPR032443">
    <property type="entry name" value="RAWUL"/>
</dbReference>
<dbReference type="GO" id="GO:0008270">
    <property type="term" value="F:zinc ion binding"/>
    <property type="evidence" value="ECO:0007669"/>
    <property type="project" value="UniProtKB-KW"/>
</dbReference>
<keyword evidence="9" id="KW-0539">Nucleus</keyword>
<evidence type="ECO:0000256" key="8">
    <source>
        <dbReference type="ARBA" id="ARBA00023163"/>
    </source>
</evidence>
<dbReference type="CDD" id="cd04751">
    <property type="entry name" value="Commd3"/>
    <property type="match status" value="1"/>
</dbReference>
<organism evidence="16 17">
    <name type="scientific">Merluccius polli</name>
    <name type="common">Benguela hake</name>
    <name type="synonym">Merluccius cadenati</name>
    <dbReference type="NCBI Taxonomy" id="89951"/>
    <lineage>
        <taxon>Eukaryota</taxon>
        <taxon>Metazoa</taxon>
        <taxon>Chordata</taxon>
        <taxon>Craniata</taxon>
        <taxon>Vertebrata</taxon>
        <taxon>Euteleostomi</taxon>
        <taxon>Actinopterygii</taxon>
        <taxon>Neopterygii</taxon>
        <taxon>Teleostei</taxon>
        <taxon>Neoteleostei</taxon>
        <taxon>Acanthomorphata</taxon>
        <taxon>Zeiogadaria</taxon>
        <taxon>Gadariae</taxon>
        <taxon>Gadiformes</taxon>
        <taxon>Gadoidei</taxon>
        <taxon>Merlucciidae</taxon>
        <taxon>Merluccius</taxon>
    </lineage>
</organism>
<dbReference type="SMART" id="SM00184">
    <property type="entry name" value="RING"/>
    <property type="match status" value="1"/>
</dbReference>
<dbReference type="GO" id="GO:0006325">
    <property type="term" value="P:chromatin organization"/>
    <property type="evidence" value="ECO:0007669"/>
    <property type="project" value="UniProtKB-KW"/>
</dbReference>
<dbReference type="GO" id="GO:0035102">
    <property type="term" value="C:PRC1 complex"/>
    <property type="evidence" value="ECO:0007669"/>
    <property type="project" value="TreeGrafter"/>
</dbReference>
<feature type="compositionally biased region" description="Polar residues" evidence="13">
    <location>
        <begin position="487"/>
        <end position="505"/>
    </location>
</feature>
<evidence type="ECO:0000256" key="13">
    <source>
        <dbReference type="SAM" id="MobiDB-lite"/>
    </source>
</evidence>
<evidence type="ECO:0000256" key="10">
    <source>
        <dbReference type="ARBA" id="ARBA00056192"/>
    </source>
</evidence>
<feature type="domain" description="COMM" evidence="15">
    <location>
        <begin position="184"/>
        <end position="254"/>
    </location>
</feature>
<dbReference type="GO" id="GO:1990841">
    <property type="term" value="F:promoter-specific chromatin binding"/>
    <property type="evidence" value="ECO:0007669"/>
    <property type="project" value="TreeGrafter"/>
</dbReference>
<dbReference type="InterPro" id="IPR013083">
    <property type="entry name" value="Znf_RING/FYVE/PHD"/>
</dbReference>
<dbReference type="PROSITE" id="PS51269">
    <property type="entry name" value="COMM"/>
    <property type="match status" value="1"/>
</dbReference>
<dbReference type="Pfam" id="PF21672">
    <property type="entry name" value="COMM_HN"/>
    <property type="match status" value="1"/>
</dbReference>
<gene>
    <name evidence="16" type="primary">BMI1</name>
    <name evidence="16" type="ORF">N1851_022259</name>
</gene>
<keyword evidence="4 12" id="KW-0863">Zinc-finger</keyword>
<dbReference type="InterPro" id="IPR017907">
    <property type="entry name" value="Znf_RING_CS"/>
</dbReference>
<dbReference type="InterPro" id="IPR001841">
    <property type="entry name" value="Znf_RING"/>
</dbReference>
<keyword evidence="6" id="KW-0156">Chromatin regulator</keyword>
<dbReference type="InterPro" id="IPR017920">
    <property type="entry name" value="COMM"/>
</dbReference>
<feature type="region of interest" description="Disordered" evidence="13">
    <location>
        <begin position="482"/>
        <end position="600"/>
    </location>
</feature>
<dbReference type="CDD" id="cd16736">
    <property type="entry name" value="RING-HC_PCGF4"/>
    <property type="match status" value="1"/>
</dbReference>
<evidence type="ECO:0000256" key="6">
    <source>
        <dbReference type="ARBA" id="ARBA00022853"/>
    </source>
</evidence>
<accession>A0AA47NXC5</accession>
<reference evidence="16" key="1">
    <citation type="journal article" date="2023" name="Front. Mar. Sci.">
        <title>A new Merluccius polli reference genome to investigate the effects of global change in West African waters.</title>
        <authorList>
            <person name="Mateo J.L."/>
            <person name="Blanco-Fernandez C."/>
            <person name="Garcia-Vazquez E."/>
            <person name="Machado-Schiaffino G."/>
        </authorList>
    </citation>
    <scope>NUCLEOTIDE SEQUENCE</scope>
    <source>
        <strain evidence="16">C29</strain>
        <tissue evidence="16">Fin</tissue>
    </source>
</reference>
<comment type="caution">
    <text evidence="16">The sequence shown here is derived from an EMBL/GenBank/DDBJ whole genome shotgun (WGS) entry which is preliminary data.</text>
</comment>
<feature type="domain" description="RING-type" evidence="14">
    <location>
        <begin position="268"/>
        <end position="307"/>
    </location>
</feature>
<dbReference type="SUPFAM" id="SSF57850">
    <property type="entry name" value="RING/U-box"/>
    <property type="match status" value="1"/>
</dbReference>
<proteinExistence type="predicted"/>
<dbReference type="PANTHER" id="PTHR10825">
    <property type="entry name" value="RING FINGER DOMAIN-CONTAINING, POLYCOMB GROUP COMPONENT"/>
    <property type="match status" value="1"/>
</dbReference>
<evidence type="ECO:0000313" key="16">
    <source>
        <dbReference type="EMBL" id="KAK0140750.1"/>
    </source>
</evidence>
<protein>
    <submittedName>
        <fullName evidence="16">Polycomb complex protein BMI-1</fullName>
    </submittedName>
</protein>
<evidence type="ECO:0000256" key="3">
    <source>
        <dbReference type="ARBA" id="ARBA00022723"/>
    </source>
</evidence>
<dbReference type="Proteomes" id="UP001174136">
    <property type="component" value="Unassembled WGS sequence"/>
</dbReference>
<dbReference type="Pfam" id="PF13923">
    <property type="entry name" value="zf-C3HC4_2"/>
    <property type="match status" value="1"/>
</dbReference>
<dbReference type="CDD" id="cd17165">
    <property type="entry name" value="RAWUL_PCGF4"/>
    <property type="match status" value="1"/>
</dbReference>
<dbReference type="Pfam" id="PF16207">
    <property type="entry name" value="RAWUL"/>
    <property type="match status" value="1"/>
</dbReference>
<dbReference type="Gene3D" id="3.10.20.90">
    <property type="entry name" value="Phosphatidylinositol 3-kinase Catalytic Subunit, Chain A, domain 1"/>
    <property type="match status" value="1"/>
</dbReference>
<comment type="function">
    <text evidence="10">Component of a Polycomb group (PcG) multiprotein PRC1-like complex, a complex class required to maintain the transcriptionally repressive state of many genes, including Hox genes, throughout development. PcG PRC1 complex acts via chromatin remodeling and modification of histones; it mediates monoubiquitination of histone H2A 'Lys-119', rendering chromatin heritably changed in its expressibility. In the PRC1 complex, it is required to stimulate the E3 ubiquitin-protein ligase activity of rnf2.</text>
</comment>
<evidence type="ECO:0000259" key="15">
    <source>
        <dbReference type="PROSITE" id="PS51269"/>
    </source>
</evidence>
<evidence type="ECO:0000313" key="17">
    <source>
        <dbReference type="Proteomes" id="UP001174136"/>
    </source>
</evidence>
<dbReference type="PANTHER" id="PTHR10825:SF21">
    <property type="entry name" value="POLYCOMB COMPLEX PROTEIN BMI-1"/>
    <property type="match status" value="1"/>
</dbReference>
<keyword evidence="17" id="KW-1185">Reference proteome</keyword>
<dbReference type="GO" id="GO:0000122">
    <property type="term" value="P:negative regulation of transcription by RNA polymerase II"/>
    <property type="evidence" value="ECO:0007669"/>
    <property type="project" value="TreeGrafter"/>
</dbReference>
<keyword evidence="5" id="KW-0862">Zinc</keyword>
<feature type="compositionally biased region" description="Low complexity" evidence="13">
    <location>
        <begin position="517"/>
        <end position="534"/>
    </location>
</feature>
<dbReference type="Gene3D" id="3.30.40.10">
    <property type="entry name" value="Zinc/RING finger domain, C3HC4 (zinc finger)"/>
    <property type="match status" value="1"/>
</dbReference>
<dbReference type="PROSITE" id="PS50089">
    <property type="entry name" value="ZF_RING_2"/>
    <property type="match status" value="1"/>
</dbReference>
<evidence type="ECO:0000256" key="11">
    <source>
        <dbReference type="ARBA" id="ARBA00062186"/>
    </source>
</evidence>
<evidence type="ECO:0000256" key="4">
    <source>
        <dbReference type="ARBA" id="ARBA00022771"/>
    </source>
</evidence>
<dbReference type="FunFam" id="3.10.20.90:FF:000106">
    <property type="entry name" value="Polycomb complex protein BMI-1"/>
    <property type="match status" value="1"/>
</dbReference>
<evidence type="ECO:0000256" key="1">
    <source>
        <dbReference type="ARBA" id="ARBA00004123"/>
    </source>
</evidence>
<evidence type="ECO:0000259" key="14">
    <source>
        <dbReference type="PROSITE" id="PS50089"/>
    </source>
</evidence>